<dbReference type="Proteomes" id="UP000499080">
    <property type="component" value="Unassembled WGS sequence"/>
</dbReference>
<sequence>CTSSQLSQSPSQIFISKAVDGHHSAFLTGRAIIFPKSKREHRIVEKTRIQHRGHFFQVQQGTGLLRRRASNTVVISSKSNRAQDYRERRASKRMSQDLHQTLSLHPTVVFDGSGTGSGWTDWGGWTGSLLNGWFRFAVCGCGLDDGHDKAGWLELAGAR</sequence>
<keyword evidence="2" id="KW-1185">Reference proteome</keyword>
<reference evidence="1 2" key="1">
    <citation type="journal article" date="2019" name="Sci. Rep.">
        <title>Orb-weaving spider Araneus ventricosus genome elucidates the spidroin gene catalogue.</title>
        <authorList>
            <person name="Kono N."/>
            <person name="Nakamura H."/>
            <person name="Ohtoshi R."/>
            <person name="Moran D.A.P."/>
            <person name="Shinohara A."/>
            <person name="Yoshida Y."/>
            <person name="Fujiwara M."/>
            <person name="Mori M."/>
            <person name="Tomita M."/>
            <person name="Arakawa K."/>
        </authorList>
    </citation>
    <scope>NUCLEOTIDE SEQUENCE [LARGE SCALE GENOMIC DNA]</scope>
</reference>
<dbReference type="EMBL" id="BGPR01054793">
    <property type="protein sequence ID" value="GBO31483.1"/>
    <property type="molecule type" value="Genomic_DNA"/>
</dbReference>
<proteinExistence type="predicted"/>
<organism evidence="1 2">
    <name type="scientific">Araneus ventricosus</name>
    <name type="common">Orbweaver spider</name>
    <name type="synonym">Epeira ventricosa</name>
    <dbReference type="NCBI Taxonomy" id="182803"/>
    <lineage>
        <taxon>Eukaryota</taxon>
        <taxon>Metazoa</taxon>
        <taxon>Ecdysozoa</taxon>
        <taxon>Arthropoda</taxon>
        <taxon>Chelicerata</taxon>
        <taxon>Arachnida</taxon>
        <taxon>Araneae</taxon>
        <taxon>Araneomorphae</taxon>
        <taxon>Entelegynae</taxon>
        <taxon>Araneoidea</taxon>
        <taxon>Araneidae</taxon>
        <taxon>Araneus</taxon>
    </lineage>
</organism>
<gene>
    <name evidence="1" type="ORF">AVEN_8026_1</name>
</gene>
<comment type="caution">
    <text evidence="1">The sequence shown here is derived from an EMBL/GenBank/DDBJ whole genome shotgun (WGS) entry which is preliminary data.</text>
</comment>
<evidence type="ECO:0000313" key="2">
    <source>
        <dbReference type="Proteomes" id="UP000499080"/>
    </source>
</evidence>
<name>A0A4Y2W1A2_ARAVE</name>
<accession>A0A4Y2W1A2</accession>
<protein>
    <submittedName>
        <fullName evidence="1">Uncharacterized protein</fullName>
    </submittedName>
</protein>
<dbReference type="AlphaFoldDB" id="A0A4Y2W1A2"/>
<feature type="non-terminal residue" evidence="1">
    <location>
        <position position="1"/>
    </location>
</feature>
<evidence type="ECO:0000313" key="1">
    <source>
        <dbReference type="EMBL" id="GBO31483.1"/>
    </source>
</evidence>